<evidence type="ECO:0000313" key="1">
    <source>
        <dbReference type="EMBL" id="TQS41999.1"/>
    </source>
</evidence>
<protein>
    <submittedName>
        <fullName evidence="1">Uncharacterized protein</fullName>
    </submittedName>
</protein>
<dbReference type="RefSeq" id="WP_142707711.1">
    <property type="nucleotide sequence ID" value="NZ_VIRS01000021.1"/>
</dbReference>
<reference evidence="1 2" key="1">
    <citation type="submission" date="2019-07" db="EMBL/GenBank/DDBJ databases">
        <title>Cryptosporangium phraense sp. nov., isolated from plant litter.</title>
        <authorList>
            <person name="Suriyachadkun C."/>
        </authorList>
    </citation>
    <scope>NUCLEOTIDE SEQUENCE [LARGE SCALE GENOMIC DNA]</scope>
    <source>
        <strain evidence="1 2">A-T 5661</strain>
    </source>
</reference>
<evidence type="ECO:0000313" key="2">
    <source>
        <dbReference type="Proteomes" id="UP000317982"/>
    </source>
</evidence>
<dbReference type="EMBL" id="VIRS01000021">
    <property type="protein sequence ID" value="TQS41999.1"/>
    <property type="molecule type" value="Genomic_DNA"/>
</dbReference>
<gene>
    <name evidence="1" type="ORF">FL583_27355</name>
</gene>
<dbReference type="OrthoDB" id="3686201at2"/>
<dbReference type="InParanoid" id="A0A545AL05"/>
<name>A0A545AL05_9ACTN</name>
<dbReference type="Proteomes" id="UP000317982">
    <property type="component" value="Unassembled WGS sequence"/>
</dbReference>
<keyword evidence="2" id="KW-1185">Reference proteome</keyword>
<accession>A0A545AL05</accession>
<sequence length="205" mass="22490">MTTVFRLDRGTHERYLQLVRFHHDFFADAWGDIAPVEFAAAAWRIATPPLATPSYVRWHRRVLSAEVVRNSWDGTLIGRVQVVTPPPFDVGRLPRVTSDTPPTSPFGDDHVKQGEGIWRNWANTFGQFVAPTDRDIARGPFLRASALVEAPLPLAGLPPAPEGPLDGFEEDAARAVTVLARGLDRILSPIVTALESSGPDVSLPQ</sequence>
<organism evidence="1 2">
    <name type="scientific">Cryptosporangium phraense</name>
    <dbReference type="NCBI Taxonomy" id="2593070"/>
    <lineage>
        <taxon>Bacteria</taxon>
        <taxon>Bacillati</taxon>
        <taxon>Actinomycetota</taxon>
        <taxon>Actinomycetes</taxon>
        <taxon>Cryptosporangiales</taxon>
        <taxon>Cryptosporangiaceae</taxon>
        <taxon>Cryptosporangium</taxon>
    </lineage>
</organism>
<dbReference type="AlphaFoldDB" id="A0A545AL05"/>
<proteinExistence type="predicted"/>
<comment type="caution">
    <text evidence="1">The sequence shown here is derived from an EMBL/GenBank/DDBJ whole genome shotgun (WGS) entry which is preliminary data.</text>
</comment>